<dbReference type="Pfam" id="PF08240">
    <property type="entry name" value="ADH_N"/>
    <property type="match status" value="1"/>
</dbReference>
<dbReference type="PANTHER" id="PTHR43677">
    <property type="entry name" value="SHORT-CHAIN DEHYDROGENASE/REDUCTASE"/>
    <property type="match status" value="1"/>
</dbReference>
<evidence type="ECO:0000313" key="2">
    <source>
        <dbReference type="EMBL" id="SVC13112.1"/>
    </source>
</evidence>
<name>A0A382JP41_9ZZZZ</name>
<feature type="non-terminal residue" evidence="2">
    <location>
        <position position="120"/>
    </location>
</feature>
<evidence type="ECO:0000259" key="1">
    <source>
        <dbReference type="Pfam" id="PF08240"/>
    </source>
</evidence>
<dbReference type="PANTHER" id="PTHR43677:SF4">
    <property type="entry name" value="QUINONE OXIDOREDUCTASE-LIKE PROTEIN 2"/>
    <property type="match status" value="1"/>
</dbReference>
<dbReference type="InterPro" id="IPR013154">
    <property type="entry name" value="ADH-like_N"/>
</dbReference>
<dbReference type="EMBL" id="UINC01075182">
    <property type="protein sequence ID" value="SVC13112.1"/>
    <property type="molecule type" value="Genomic_DNA"/>
</dbReference>
<dbReference type="AlphaFoldDB" id="A0A382JP41"/>
<dbReference type="InterPro" id="IPR011032">
    <property type="entry name" value="GroES-like_sf"/>
</dbReference>
<dbReference type="SUPFAM" id="SSF50129">
    <property type="entry name" value="GroES-like"/>
    <property type="match status" value="1"/>
</dbReference>
<gene>
    <name evidence="2" type="ORF">METZ01_LOCUS265966</name>
</gene>
<reference evidence="2" key="1">
    <citation type="submission" date="2018-05" db="EMBL/GenBank/DDBJ databases">
        <authorList>
            <person name="Lanie J.A."/>
            <person name="Ng W.-L."/>
            <person name="Kazmierczak K.M."/>
            <person name="Andrzejewski T.M."/>
            <person name="Davidsen T.M."/>
            <person name="Wayne K.J."/>
            <person name="Tettelin H."/>
            <person name="Glass J.I."/>
            <person name="Rusch D."/>
            <person name="Podicherti R."/>
            <person name="Tsui H.-C.T."/>
            <person name="Winkler M.E."/>
        </authorList>
    </citation>
    <scope>NUCLEOTIDE SEQUENCE</scope>
</reference>
<proteinExistence type="predicted"/>
<protein>
    <recommendedName>
        <fullName evidence="1">Alcohol dehydrogenase-like N-terminal domain-containing protein</fullName>
    </recommendedName>
</protein>
<sequence>MKAIMCKSYGPPENLVLEEVQDLNPKEGEALVEVHAAALNFPDTLQIAGEYQYQPPLPFSPGSEASGIIIELGPNIKGFEIGDRVMAIPGVGAMAEQVCVPASGLRKIPESMNFKTASGF</sequence>
<feature type="domain" description="Alcohol dehydrogenase-like N-terminal" evidence="1">
    <location>
        <begin position="27"/>
        <end position="110"/>
    </location>
</feature>
<dbReference type="Gene3D" id="3.90.180.10">
    <property type="entry name" value="Medium-chain alcohol dehydrogenases, catalytic domain"/>
    <property type="match status" value="1"/>
</dbReference>
<organism evidence="2">
    <name type="scientific">marine metagenome</name>
    <dbReference type="NCBI Taxonomy" id="408172"/>
    <lineage>
        <taxon>unclassified sequences</taxon>
        <taxon>metagenomes</taxon>
        <taxon>ecological metagenomes</taxon>
    </lineage>
</organism>
<dbReference type="InterPro" id="IPR051397">
    <property type="entry name" value="Zn-ADH-like_protein"/>
</dbReference>
<accession>A0A382JP41</accession>
<dbReference type="GO" id="GO:0016491">
    <property type="term" value="F:oxidoreductase activity"/>
    <property type="evidence" value="ECO:0007669"/>
    <property type="project" value="TreeGrafter"/>
</dbReference>